<evidence type="ECO:0000313" key="2">
    <source>
        <dbReference type="EMBL" id="RZS62073.1"/>
    </source>
</evidence>
<dbReference type="Proteomes" id="UP000293852">
    <property type="component" value="Unassembled WGS sequence"/>
</dbReference>
<comment type="caution">
    <text evidence="2">The sequence shown here is derived from an EMBL/GenBank/DDBJ whole genome shotgun (WGS) entry which is preliminary data.</text>
</comment>
<keyword evidence="1" id="KW-0472">Membrane</keyword>
<feature type="transmembrane region" description="Helical" evidence="1">
    <location>
        <begin position="28"/>
        <end position="48"/>
    </location>
</feature>
<evidence type="ECO:0000313" key="3">
    <source>
        <dbReference type="Proteomes" id="UP000293852"/>
    </source>
</evidence>
<keyword evidence="3" id="KW-1185">Reference proteome</keyword>
<dbReference type="AlphaFoldDB" id="A0A4Q7M4X5"/>
<organism evidence="2 3">
    <name type="scientific">Xylanimonas ulmi</name>
    <dbReference type="NCBI Taxonomy" id="228973"/>
    <lineage>
        <taxon>Bacteria</taxon>
        <taxon>Bacillati</taxon>
        <taxon>Actinomycetota</taxon>
        <taxon>Actinomycetes</taxon>
        <taxon>Micrococcales</taxon>
        <taxon>Promicromonosporaceae</taxon>
        <taxon>Xylanimonas</taxon>
    </lineage>
</organism>
<name>A0A4Q7M4X5_9MICO</name>
<reference evidence="2 3" key="1">
    <citation type="submission" date="2019-02" db="EMBL/GenBank/DDBJ databases">
        <title>Sequencing the genomes of 1000 actinobacteria strains.</title>
        <authorList>
            <person name="Klenk H.-P."/>
        </authorList>
    </citation>
    <scope>NUCLEOTIDE SEQUENCE [LARGE SCALE GENOMIC DNA]</scope>
    <source>
        <strain evidence="2 3">DSM 16932</strain>
    </source>
</reference>
<dbReference type="RefSeq" id="WP_130415243.1">
    <property type="nucleotide sequence ID" value="NZ_SGWX01000001.1"/>
</dbReference>
<proteinExistence type="predicted"/>
<evidence type="ECO:0000256" key="1">
    <source>
        <dbReference type="SAM" id="Phobius"/>
    </source>
</evidence>
<dbReference type="InterPro" id="IPR019681">
    <property type="entry name" value="DUF2530"/>
</dbReference>
<dbReference type="Pfam" id="PF10745">
    <property type="entry name" value="DUF2530"/>
    <property type="match status" value="1"/>
</dbReference>
<dbReference type="EMBL" id="SGWX01000001">
    <property type="protein sequence ID" value="RZS62073.1"/>
    <property type="molecule type" value="Genomic_DNA"/>
</dbReference>
<feature type="transmembrane region" description="Helical" evidence="1">
    <location>
        <begin position="54"/>
        <end position="74"/>
    </location>
</feature>
<keyword evidence="1" id="KW-1133">Transmembrane helix</keyword>
<accession>A0A4Q7M4X5</accession>
<sequence>MPSLVRILTHPESRRPGPPPLNVDLRKVVLAGLAAWALALIVAVILVVADVQEWPAIAVCVSGLALGGLGLLWARKQR</sequence>
<protein>
    <submittedName>
        <fullName evidence="2">Uncharacterized protein DUF2530</fullName>
    </submittedName>
</protein>
<gene>
    <name evidence="2" type="ORF">EV386_2390</name>
</gene>
<keyword evidence="1" id="KW-0812">Transmembrane</keyword>